<comment type="caution">
    <text evidence="1">The sequence shown here is derived from an EMBL/GenBank/DDBJ whole genome shotgun (WGS) entry which is preliminary data.</text>
</comment>
<evidence type="ECO:0000313" key="1">
    <source>
        <dbReference type="EMBL" id="KAG0686519.1"/>
    </source>
</evidence>
<dbReference type="EMBL" id="PUHW01000469">
    <property type="protein sequence ID" value="KAG0686519.1"/>
    <property type="molecule type" value="Genomic_DNA"/>
</dbReference>
<dbReference type="OrthoDB" id="3994232at2759"/>
<sequence>DLTNFIPSPSFLSNYSYKSPHSHTMSESSEIGSQLSVSNIRLNDLISVEPEDLTYLNSLSKEYETMTYLYNETIHPNLHCFDIPWDGGPLYYFVEKIKENDPIFANSSISLNNQAVIDFTWTMARVTKFFYTFVLYAETSLMSVLDLCFKLGTKSSIFQSVLTYHCSVHMIRVYNTTNEPELASVWDFKVRIPSFKQCIDYLREGLENSPDFSDLVILTFAVAIIFSGNASDESWRAHLNGCHQLISKCSILKKNVEINQPFDNAALKLYDIIIEWYNHTSSLAAISSTNGFLGKKLSINRNDSSSNIALASNDINLMSGHCSQISTLISKLYNFLHAFNKKGVKLSGLHFVHFILDDNRSVDITNEIREYGFEFLHELKKIDSNYRYKRLELEDFRMDLSIKYCNRIYINGLQLFIKYFFIGIREKKEVRLMLRDILDLIYSMPYRSSCGIICHWNIFISAMISLLIEDYEIYGHFMGILRVFQMNGMDVNSMDILERIKMILLEKKYYMLLSPDNDYVIY</sequence>
<reference evidence="1" key="1">
    <citation type="submission" date="2020-11" db="EMBL/GenBank/DDBJ databases">
        <title>Kefir isolates.</title>
        <authorList>
            <person name="Marcisauskas S."/>
            <person name="Kim Y."/>
            <person name="Blasche S."/>
        </authorList>
    </citation>
    <scope>NUCLEOTIDE SEQUENCE</scope>
    <source>
        <strain evidence="1">Olga-1</strain>
    </source>
</reference>
<protein>
    <submittedName>
        <fullName evidence="1">Uncharacterized protein</fullName>
    </submittedName>
</protein>
<feature type="non-terminal residue" evidence="1">
    <location>
        <position position="1"/>
    </location>
</feature>
<dbReference type="Proteomes" id="UP000697127">
    <property type="component" value="Unassembled WGS sequence"/>
</dbReference>
<keyword evidence="2" id="KW-1185">Reference proteome</keyword>
<dbReference type="InterPro" id="IPR021858">
    <property type="entry name" value="Fun_TF"/>
</dbReference>
<accession>A0A9P6WGX5</accession>
<dbReference type="Pfam" id="PF11951">
    <property type="entry name" value="Fungal_trans_2"/>
    <property type="match status" value="1"/>
</dbReference>
<gene>
    <name evidence="1" type="ORF">C6P40_003886</name>
</gene>
<dbReference type="AlphaFoldDB" id="A0A9P6WGX5"/>
<organism evidence="1 2">
    <name type="scientific">Pichia californica</name>
    <dbReference type="NCBI Taxonomy" id="460514"/>
    <lineage>
        <taxon>Eukaryota</taxon>
        <taxon>Fungi</taxon>
        <taxon>Dikarya</taxon>
        <taxon>Ascomycota</taxon>
        <taxon>Saccharomycotina</taxon>
        <taxon>Pichiomycetes</taxon>
        <taxon>Pichiales</taxon>
        <taxon>Pichiaceae</taxon>
        <taxon>Pichia</taxon>
    </lineage>
</organism>
<proteinExistence type="predicted"/>
<evidence type="ECO:0000313" key="2">
    <source>
        <dbReference type="Proteomes" id="UP000697127"/>
    </source>
</evidence>
<name>A0A9P6WGX5_9ASCO</name>